<evidence type="ECO:0000259" key="2">
    <source>
        <dbReference type="Pfam" id="PF26353"/>
    </source>
</evidence>
<dbReference type="Pfam" id="PF26353">
    <property type="entry name" value="YhfM"/>
    <property type="match status" value="1"/>
</dbReference>
<proteinExistence type="predicted"/>
<evidence type="ECO:0000313" key="3">
    <source>
        <dbReference type="EMBL" id="MBL4931441.1"/>
    </source>
</evidence>
<dbReference type="PROSITE" id="PS51257">
    <property type="entry name" value="PROKAR_LIPOPROTEIN"/>
    <property type="match status" value="1"/>
</dbReference>
<dbReference type="EMBL" id="JAESWA010000019">
    <property type="protein sequence ID" value="MBL4931441.1"/>
    <property type="molecule type" value="Genomic_DNA"/>
</dbReference>
<dbReference type="AlphaFoldDB" id="A0A937FH41"/>
<sequence>MLKKISKALIPILVFSNLLVGCSFIDNAKTKMGLKNNDFEYIKNENVDQIIIQSTRDTGFRFVVTDKRTIQDMYSLLSSSKEAKEKTDLEPDYIFEMHMGDEVKKFNYVVGVNSKDKGNFYDDKKIYSVSSRLDNDIIQNLSFVRKPREFASIYFGSILKVLNEKKDYLNEGNKKVGIDMLSDVECTKYMLSTDIEDFKKNASKIVNNIGVIKGDKDKYDIIITVSNQGYTSKTFKTSISIENKIDHSYMPYYVTGNYDLNSWEISLVTKKPSDW</sequence>
<feature type="signal peptide" evidence="1">
    <location>
        <begin position="1"/>
        <end position="28"/>
    </location>
</feature>
<gene>
    <name evidence="3" type="ORF">JK634_06455</name>
</gene>
<comment type="caution">
    <text evidence="3">The sequence shown here is derived from an EMBL/GenBank/DDBJ whole genome shotgun (WGS) entry which is preliminary data.</text>
</comment>
<feature type="chain" id="PRO_5037437218" description="YhfM-like domain-containing protein" evidence="1">
    <location>
        <begin position="29"/>
        <end position="275"/>
    </location>
</feature>
<protein>
    <recommendedName>
        <fullName evidence="2">YhfM-like domain-containing protein</fullName>
    </recommendedName>
</protein>
<feature type="domain" description="YhfM-like" evidence="2">
    <location>
        <begin position="44"/>
        <end position="146"/>
    </location>
</feature>
<dbReference type="RefSeq" id="WP_202766819.1">
    <property type="nucleotide sequence ID" value="NZ_JAESWA010000019.1"/>
</dbReference>
<name>A0A937FH41_9CLOT</name>
<reference evidence="3" key="1">
    <citation type="submission" date="2021-01" db="EMBL/GenBank/DDBJ databases">
        <title>Genome public.</title>
        <authorList>
            <person name="Liu C."/>
            <person name="Sun Q."/>
        </authorList>
    </citation>
    <scope>NUCLEOTIDE SEQUENCE</scope>
    <source>
        <strain evidence="3">YIM B02565</strain>
    </source>
</reference>
<evidence type="ECO:0000313" key="4">
    <source>
        <dbReference type="Proteomes" id="UP000623681"/>
    </source>
</evidence>
<keyword evidence="1" id="KW-0732">Signal</keyword>
<dbReference type="Proteomes" id="UP000623681">
    <property type="component" value="Unassembled WGS sequence"/>
</dbReference>
<organism evidence="3 4">
    <name type="scientific">Clostridium paridis</name>
    <dbReference type="NCBI Taxonomy" id="2803863"/>
    <lineage>
        <taxon>Bacteria</taxon>
        <taxon>Bacillati</taxon>
        <taxon>Bacillota</taxon>
        <taxon>Clostridia</taxon>
        <taxon>Eubacteriales</taxon>
        <taxon>Clostridiaceae</taxon>
        <taxon>Clostridium</taxon>
    </lineage>
</organism>
<accession>A0A937FH41</accession>
<dbReference type="InterPro" id="IPR058780">
    <property type="entry name" value="YhfM-like_dom"/>
</dbReference>
<keyword evidence="4" id="KW-1185">Reference proteome</keyword>
<evidence type="ECO:0000256" key="1">
    <source>
        <dbReference type="SAM" id="SignalP"/>
    </source>
</evidence>